<evidence type="ECO:0000313" key="2">
    <source>
        <dbReference type="EMBL" id="MFD1640283.1"/>
    </source>
</evidence>
<keyword evidence="3" id="KW-1185">Reference proteome</keyword>
<evidence type="ECO:0000313" key="3">
    <source>
        <dbReference type="Proteomes" id="UP001597052"/>
    </source>
</evidence>
<dbReference type="InterPro" id="IPR055968">
    <property type="entry name" value="DUF7546"/>
</dbReference>
<proteinExistence type="predicted"/>
<feature type="transmembrane region" description="Helical" evidence="1">
    <location>
        <begin position="200"/>
        <end position="217"/>
    </location>
</feature>
<protein>
    <submittedName>
        <fullName evidence="2">Uncharacterized protein</fullName>
    </submittedName>
</protein>
<feature type="transmembrane region" description="Helical" evidence="1">
    <location>
        <begin position="138"/>
        <end position="158"/>
    </location>
</feature>
<keyword evidence="1" id="KW-1133">Transmembrane helix</keyword>
<accession>A0ABD6D590</accession>
<dbReference type="EMBL" id="JBHUDM010000001">
    <property type="protein sequence ID" value="MFD1640283.1"/>
    <property type="molecule type" value="Genomic_DNA"/>
</dbReference>
<name>A0ABD6D590_9EURY</name>
<keyword evidence="1" id="KW-0472">Membrane</keyword>
<dbReference type="Proteomes" id="UP001597052">
    <property type="component" value="Unassembled WGS sequence"/>
</dbReference>
<dbReference type="AlphaFoldDB" id="A0ABD6D590"/>
<feature type="transmembrane region" description="Helical" evidence="1">
    <location>
        <begin position="55"/>
        <end position="73"/>
    </location>
</feature>
<keyword evidence="1" id="KW-0812">Transmembrane</keyword>
<organism evidence="2 3">
    <name type="scientific">Halohasta litorea</name>
    <dbReference type="NCBI Taxonomy" id="869891"/>
    <lineage>
        <taxon>Archaea</taxon>
        <taxon>Methanobacteriati</taxon>
        <taxon>Methanobacteriota</taxon>
        <taxon>Stenosarchaea group</taxon>
        <taxon>Halobacteria</taxon>
        <taxon>Halobacteriales</taxon>
        <taxon>Haloferacaceae</taxon>
        <taxon>Halohasta</taxon>
    </lineage>
</organism>
<feature type="transmembrane region" description="Helical" evidence="1">
    <location>
        <begin position="21"/>
        <end position="43"/>
    </location>
</feature>
<gene>
    <name evidence="2" type="ORF">ACFSBW_00150</name>
</gene>
<dbReference type="Pfam" id="PF24412">
    <property type="entry name" value="DUF7546"/>
    <property type="match status" value="1"/>
</dbReference>
<comment type="caution">
    <text evidence="2">The sequence shown here is derived from an EMBL/GenBank/DDBJ whole genome shotgun (WGS) entry which is preliminary data.</text>
</comment>
<dbReference type="RefSeq" id="WP_256397289.1">
    <property type="nucleotide sequence ID" value="NZ_JBHUDM010000001.1"/>
</dbReference>
<reference evidence="2 3" key="1">
    <citation type="journal article" date="2019" name="Int. J. Syst. Evol. Microbiol.">
        <title>The Global Catalogue of Microorganisms (GCM) 10K type strain sequencing project: providing services to taxonomists for standard genome sequencing and annotation.</title>
        <authorList>
            <consortium name="The Broad Institute Genomics Platform"/>
            <consortium name="The Broad Institute Genome Sequencing Center for Infectious Disease"/>
            <person name="Wu L."/>
            <person name="Ma J."/>
        </authorList>
    </citation>
    <scope>NUCLEOTIDE SEQUENCE [LARGE SCALE GENOMIC DNA]</scope>
    <source>
        <strain evidence="2 3">CGMCC 1.10593</strain>
    </source>
</reference>
<feature type="transmembrane region" description="Helical" evidence="1">
    <location>
        <begin position="165"/>
        <end position="188"/>
    </location>
</feature>
<evidence type="ECO:0000256" key="1">
    <source>
        <dbReference type="SAM" id="Phobius"/>
    </source>
</evidence>
<feature type="transmembrane region" description="Helical" evidence="1">
    <location>
        <begin position="85"/>
        <end position="104"/>
    </location>
</feature>
<sequence>MSRMAFDATSMLQELIDRSPSTVALLGAGLAVGIYAVATSAYLAAVGPTITDLRVFVYPPVWIGVSVAAALWVDRTVRHRPRPWLGRAVGIAYVLGIAWLSGLVDVSSGMTTLRVVSTLPGWGPIGLYDNGLVSLSVVPFKLVAYLALGHIVAVLVAAQGGSARAAALGMASCVSCAAPLLLAVGGLLGGAQATSMVASIGYDIATVLLVATFALLARAAGRTTPDEAANAPGGGP</sequence>